<evidence type="ECO:0000256" key="3">
    <source>
        <dbReference type="ARBA" id="ARBA00022737"/>
    </source>
</evidence>
<keyword evidence="7" id="KW-1185">Reference proteome</keyword>
<dbReference type="FunFam" id="2.60.40.150:FF:000013">
    <property type="entry name" value="copine-9 isoform X1"/>
    <property type="match status" value="1"/>
</dbReference>
<dbReference type="Pfam" id="PF07002">
    <property type="entry name" value="Copine"/>
    <property type="match status" value="1"/>
</dbReference>
<sequence length="536" mass="59494">MPSAHEREPQTKISGVAVEYSPGHYRPGVGNPRLQSRMRLFSAALGWGHITLCHKGMFEESLTFPSYCISLSPSLYDLSGIPGKKCGIIILAAEELSNCRDIATMQLCANKLDKKDFFGKSDPFLVFYRSNEDGTFTICHKTEVIKNTLNPVWQPFTIPVRALCNGDYDRTVKVDVYDWDRDGSHDFIGEFTTSYRELSRGQNQFNVYEVLNPKKKGKKKKYINSGTVTLLSFKVESEYTFVDFIRGGTQLNFTVAIDFTASNGNPSQPTSLHYMSPYQMNAYAMALKAVGEIIQDYDSDKLFPAYGFGAKLPPDGKISHAFPLNGDSDQPNCVGIEGVLEAYFQSLRTVQLYGPTNFAPVINKVANCAAEITDGSQYFVLLMITDGVISDMVQTKEAVVNAALLPLSIIIVGVGPAEFDAMEELDGDEVRVSSRGRLAERDIVQFVPFRDYIDRSGNQVLSMARLAKDSPLYESRLIGKGEEDMQQMSRGLEIEPVTADSRTQGLQTWVVFQTPPQHALTGQVQSSRNVKKLSGV</sequence>
<comment type="caution">
    <text evidence="6">The sequence shown here is derived from an EMBL/GenBank/DDBJ whole genome shotgun (WGS) entry which is preliminary data.</text>
</comment>
<comment type="similarity">
    <text evidence="1">Belongs to the copine family.</text>
</comment>
<gene>
    <name evidence="6" type="ORF">CCH79_00017413</name>
</gene>
<keyword evidence="4" id="KW-0106">Calcium</keyword>
<dbReference type="GO" id="GO:0071277">
    <property type="term" value="P:cellular response to calcium ion"/>
    <property type="evidence" value="ECO:0007669"/>
    <property type="project" value="TreeGrafter"/>
</dbReference>
<keyword evidence="3" id="KW-0677">Repeat</keyword>
<feature type="domain" description="C2" evidence="5">
    <location>
        <begin position="65"/>
        <end position="208"/>
    </location>
</feature>
<keyword evidence="2" id="KW-0479">Metal-binding</keyword>
<evidence type="ECO:0000259" key="5">
    <source>
        <dbReference type="PROSITE" id="PS50004"/>
    </source>
</evidence>
<dbReference type="PANTHER" id="PTHR10857">
    <property type="entry name" value="COPINE"/>
    <property type="match status" value="1"/>
</dbReference>
<evidence type="ECO:0000256" key="1">
    <source>
        <dbReference type="ARBA" id="ARBA00009048"/>
    </source>
</evidence>
<dbReference type="GO" id="GO:0046872">
    <property type="term" value="F:metal ion binding"/>
    <property type="evidence" value="ECO:0007669"/>
    <property type="project" value="UniProtKB-KW"/>
</dbReference>
<dbReference type="AlphaFoldDB" id="A0A315W7B3"/>
<dbReference type="InterPro" id="IPR000008">
    <property type="entry name" value="C2_dom"/>
</dbReference>
<dbReference type="InterPro" id="IPR045052">
    <property type="entry name" value="Copine"/>
</dbReference>
<dbReference type="InterPro" id="IPR002035">
    <property type="entry name" value="VWF_A"/>
</dbReference>
<dbReference type="InterPro" id="IPR036465">
    <property type="entry name" value="vWFA_dom_sf"/>
</dbReference>
<dbReference type="SMART" id="SM00239">
    <property type="entry name" value="C2"/>
    <property type="match status" value="1"/>
</dbReference>
<proteinExistence type="inferred from homology"/>
<dbReference type="Gene3D" id="2.60.40.150">
    <property type="entry name" value="C2 domain"/>
    <property type="match status" value="1"/>
</dbReference>
<dbReference type="GO" id="GO:0005544">
    <property type="term" value="F:calcium-dependent phospholipid binding"/>
    <property type="evidence" value="ECO:0007669"/>
    <property type="project" value="InterPro"/>
</dbReference>
<dbReference type="InterPro" id="IPR010734">
    <property type="entry name" value="Copine_C"/>
</dbReference>
<evidence type="ECO:0000313" key="7">
    <source>
        <dbReference type="Proteomes" id="UP000250572"/>
    </source>
</evidence>
<dbReference type="InterPro" id="IPR037768">
    <property type="entry name" value="C2B_Copine"/>
</dbReference>
<protein>
    <recommendedName>
        <fullName evidence="5">C2 domain-containing protein</fullName>
    </recommendedName>
</protein>
<accession>A0A315W7B3</accession>
<dbReference type="PROSITE" id="PS50004">
    <property type="entry name" value="C2"/>
    <property type="match status" value="1"/>
</dbReference>
<dbReference type="InterPro" id="IPR035892">
    <property type="entry name" value="C2_domain_sf"/>
</dbReference>
<dbReference type="SUPFAM" id="SSF53300">
    <property type="entry name" value="vWA-like"/>
    <property type="match status" value="1"/>
</dbReference>
<dbReference type="SUPFAM" id="SSF49562">
    <property type="entry name" value="C2 domain (Calcium/lipid-binding domain, CaLB)"/>
    <property type="match status" value="1"/>
</dbReference>
<dbReference type="CDD" id="cd01459">
    <property type="entry name" value="vWA_copine_like"/>
    <property type="match status" value="1"/>
</dbReference>
<dbReference type="Proteomes" id="UP000250572">
    <property type="component" value="Unassembled WGS sequence"/>
</dbReference>
<name>A0A315W7B3_GAMAF</name>
<dbReference type="GO" id="GO:0005886">
    <property type="term" value="C:plasma membrane"/>
    <property type="evidence" value="ECO:0007669"/>
    <property type="project" value="TreeGrafter"/>
</dbReference>
<dbReference type="PANTHER" id="PTHR10857:SF112">
    <property type="entry name" value="COPINE-9"/>
    <property type="match status" value="1"/>
</dbReference>
<dbReference type="SMART" id="SM00327">
    <property type="entry name" value="VWA"/>
    <property type="match status" value="1"/>
</dbReference>
<dbReference type="EMBL" id="NHOQ01000344">
    <property type="protein sequence ID" value="PWA30794.1"/>
    <property type="molecule type" value="Genomic_DNA"/>
</dbReference>
<dbReference type="Pfam" id="PF00168">
    <property type="entry name" value="C2"/>
    <property type="match status" value="1"/>
</dbReference>
<reference evidence="6 7" key="1">
    <citation type="journal article" date="2018" name="G3 (Bethesda)">
        <title>A High-Quality Reference Genome for the Invasive Mosquitofish Gambusia affinis Using a Chicago Library.</title>
        <authorList>
            <person name="Hoffberg S.L."/>
            <person name="Troendle N.J."/>
            <person name="Glenn T.C."/>
            <person name="Mahmud O."/>
            <person name="Louha S."/>
            <person name="Chalopin D."/>
            <person name="Bennetzen J.L."/>
            <person name="Mauricio R."/>
        </authorList>
    </citation>
    <scope>NUCLEOTIDE SEQUENCE [LARGE SCALE GENOMIC DNA]</scope>
    <source>
        <strain evidence="6">NE01/NJP1002.9</strain>
        <tissue evidence="6">Muscle</tissue>
    </source>
</reference>
<organism evidence="6 7">
    <name type="scientific">Gambusia affinis</name>
    <name type="common">Western mosquitofish</name>
    <name type="synonym">Heterandria affinis</name>
    <dbReference type="NCBI Taxonomy" id="33528"/>
    <lineage>
        <taxon>Eukaryota</taxon>
        <taxon>Metazoa</taxon>
        <taxon>Chordata</taxon>
        <taxon>Craniata</taxon>
        <taxon>Vertebrata</taxon>
        <taxon>Euteleostomi</taxon>
        <taxon>Actinopterygii</taxon>
        <taxon>Neopterygii</taxon>
        <taxon>Teleostei</taxon>
        <taxon>Neoteleostei</taxon>
        <taxon>Acanthomorphata</taxon>
        <taxon>Ovalentaria</taxon>
        <taxon>Atherinomorphae</taxon>
        <taxon>Cyprinodontiformes</taxon>
        <taxon>Poeciliidae</taxon>
        <taxon>Poeciliinae</taxon>
        <taxon>Gambusia</taxon>
    </lineage>
</organism>
<evidence type="ECO:0000313" key="6">
    <source>
        <dbReference type="EMBL" id="PWA30794.1"/>
    </source>
</evidence>
<dbReference type="CDD" id="cd04047">
    <property type="entry name" value="C2B_Copine"/>
    <property type="match status" value="1"/>
</dbReference>
<dbReference type="STRING" id="33528.ENSGAFP00000023160"/>
<evidence type="ECO:0000256" key="2">
    <source>
        <dbReference type="ARBA" id="ARBA00022723"/>
    </source>
</evidence>
<evidence type="ECO:0000256" key="4">
    <source>
        <dbReference type="ARBA" id="ARBA00022837"/>
    </source>
</evidence>